<evidence type="ECO:0000313" key="3">
    <source>
        <dbReference type="Proteomes" id="UP000298284"/>
    </source>
</evidence>
<name>A0A4Z0MT37_9BACT</name>
<reference evidence="2 3" key="1">
    <citation type="submission" date="2019-04" db="EMBL/GenBank/DDBJ databases">
        <authorList>
            <person name="Feng G."/>
            <person name="Zhang J."/>
            <person name="Zhu H."/>
        </authorList>
    </citation>
    <scope>NUCLEOTIDE SEQUENCE [LARGE SCALE GENOMIC DNA]</scope>
    <source>
        <strain evidence="2 3">JCM 19491</strain>
    </source>
</reference>
<dbReference type="CDD" id="cd00761">
    <property type="entry name" value="Glyco_tranf_GTA_type"/>
    <property type="match status" value="1"/>
</dbReference>
<gene>
    <name evidence="2" type="ORF">EU557_04180</name>
</gene>
<dbReference type="PANTHER" id="PTHR43685:SF2">
    <property type="entry name" value="GLYCOSYLTRANSFERASE 2-LIKE DOMAIN-CONTAINING PROTEIN"/>
    <property type="match status" value="1"/>
</dbReference>
<sequence>MVSPYFSVVIPSYNRADFVTDTIKSVFRQEFNDFEVLLVDDGSTDTTAEVVEPLLADRRLQYLPKKNAERGAARNYGLAHARGKYVLFLDSDDRWHPNHLAVLYQAIYEQDQPNFIACKFQLERNGHLIDSDLATRPASYYGLDLFLHGNPVACNFAVRRENPGLILFEEDRTYASIEDWMFMLQNMEHDQLYLVDAVTIIMNDHDSRSMRADYRTMTNRWLKLPPWFDQHLHLTVEQRQQLLGHIYYLCAIHAYAADARAEALQYAWKALPALSARQATILVARCLIGVGGVNLLKKVAKRS</sequence>
<dbReference type="Gene3D" id="3.90.550.10">
    <property type="entry name" value="Spore Coat Polysaccharide Biosynthesis Protein SpsA, Chain A"/>
    <property type="match status" value="1"/>
</dbReference>
<dbReference type="GO" id="GO:0016740">
    <property type="term" value="F:transferase activity"/>
    <property type="evidence" value="ECO:0007669"/>
    <property type="project" value="UniProtKB-KW"/>
</dbReference>
<protein>
    <submittedName>
        <fullName evidence="2">Glycosyltransferase family 2 protein</fullName>
    </submittedName>
</protein>
<dbReference type="RefSeq" id="WP_135529138.1">
    <property type="nucleotide sequence ID" value="NZ_SRKZ01000001.1"/>
</dbReference>
<dbReference type="Proteomes" id="UP000298284">
    <property type="component" value="Unassembled WGS sequence"/>
</dbReference>
<dbReference type="InterPro" id="IPR050834">
    <property type="entry name" value="Glycosyltransf_2"/>
</dbReference>
<dbReference type="Pfam" id="PF00535">
    <property type="entry name" value="Glycos_transf_2"/>
    <property type="match status" value="1"/>
</dbReference>
<dbReference type="InterPro" id="IPR001173">
    <property type="entry name" value="Glyco_trans_2-like"/>
</dbReference>
<dbReference type="PANTHER" id="PTHR43685">
    <property type="entry name" value="GLYCOSYLTRANSFERASE"/>
    <property type="match status" value="1"/>
</dbReference>
<feature type="domain" description="Glycosyltransferase 2-like" evidence="1">
    <location>
        <begin position="7"/>
        <end position="111"/>
    </location>
</feature>
<dbReference type="AlphaFoldDB" id="A0A4Z0MT37"/>
<comment type="caution">
    <text evidence="2">The sequence shown here is derived from an EMBL/GenBank/DDBJ whole genome shotgun (WGS) entry which is preliminary data.</text>
</comment>
<dbReference type="EMBL" id="SRKZ01000001">
    <property type="protein sequence ID" value="TGD82983.1"/>
    <property type="molecule type" value="Genomic_DNA"/>
</dbReference>
<dbReference type="InterPro" id="IPR029044">
    <property type="entry name" value="Nucleotide-diphossugar_trans"/>
</dbReference>
<dbReference type="SUPFAM" id="SSF53448">
    <property type="entry name" value="Nucleotide-diphospho-sugar transferases"/>
    <property type="match status" value="1"/>
</dbReference>
<evidence type="ECO:0000259" key="1">
    <source>
        <dbReference type="Pfam" id="PF00535"/>
    </source>
</evidence>
<evidence type="ECO:0000313" key="2">
    <source>
        <dbReference type="EMBL" id="TGD82983.1"/>
    </source>
</evidence>
<keyword evidence="3" id="KW-1185">Reference proteome</keyword>
<dbReference type="OrthoDB" id="6307329at2"/>
<organism evidence="2 3">
    <name type="scientific">Hymenobacter wooponensis</name>
    <dbReference type="NCBI Taxonomy" id="1525360"/>
    <lineage>
        <taxon>Bacteria</taxon>
        <taxon>Pseudomonadati</taxon>
        <taxon>Bacteroidota</taxon>
        <taxon>Cytophagia</taxon>
        <taxon>Cytophagales</taxon>
        <taxon>Hymenobacteraceae</taxon>
        <taxon>Hymenobacter</taxon>
    </lineage>
</organism>
<accession>A0A4Z0MT37</accession>
<keyword evidence="2" id="KW-0808">Transferase</keyword>
<proteinExistence type="predicted"/>